<dbReference type="EMBL" id="BLRZ01000096">
    <property type="protein sequence ID" value="GFP30736.1"/>
    <property type="molecule type" value="Genomic_DNA"/>
</dbReference>
<evidence type="ECO:0000313" key="9">
    <source>
        <dbReference type="Proteomes" id="UP000561271"/>
    </source>
</evidence>
<dbReference type="Proteomes" id="UP000580051">
    <property type="component" value="Unassembled WGS sequence"/>
</dbReference>
<evidence type="ECO:0000313" key="7">
    <source>
        <dbReference type="EMBL" id="GFP37831.1"/>
    </source>
</evidence>
<evidence type="ECO:0000313" key="5">
    <source>
        <dbReference type="EMBL" id="GFP30736.1"/>
    </source>
</evidence>
<dbReference type="RefSeq" id="WP_176227016.1">
    <property type="nucleotide sequence ID" value="NZ_BLRV01000147.1"/>
</dbReference>
<dbReference type="InterPro" id="IPR046738">
    <property type="entry name" value="DUF6788"/>
</dbReference>
<dbReference type="EMBL" id="BLRV01000147">
    <property type="protein sequence ID" value="GFP21942.1"/>
    <property type="molecule type" value="Genomic_DNA"/>
</dbReference>
<feature type="domain" description="DUF6788" evidence="1">
    <location>
        <begin position="11"/>
        <end position="79"/>
    </location>
</feature>
<dbReference type="EMBL" id="BLRW01000036">
    <property type="protein sequence ID" value="GFP22961.1"/>
    <property type="molecule type" value="Genomic_DNA"/>
</dbReference>
<evidence type="ECO:0000313" key="3">
    <source>
        <dbReference type="EMBL" id="GFP21942.1"/>
    </source>
</evidence>
<dbReference type="Pfam" id="PF20586">
    <property type="entry name" value="DUF6788"/>
    <property type="match status" value="1"/>
</dbReference>
<dbReference type="EMBL" id="BLSA01000166">
    <property type="protein sequence ID" value="GFP32831.1"/>
    <property type="molecule type" value="Genomic_DNA"/>
</dbReference>
<dbReference type="Proteomes" id="UP000585609">
    <property type="component" value="Unassembled WGS sequence"/>
</dbReference>
<name>A0A6V8NNM8_9ACTN</name>
<evidence type="ECO:0000313" key="4">
    <source>
        <dbReference type="EMBL" id="GFP22961.1"/>
    </source>
</evidence>
<dbReference type="EMBL" id="BLSC01000179">
    <property type="protein sequence ID" value="GFP37831.1"/>
    <property type="molecule type" value="Genomic_DNA"/>
</dbReference>
<accession>A0A6V8NNM8</accession>
<dbReference type="AlphaFoldDB" id="A0A6V8NNM8"/>
<evidence type="ECO:0000313" key="13">
    <source>
        <dbReference type="Proteomes" id="UP000580051"/>
    </source>
</evidence>
<dbReference type="Proteomes" id="UP000574717">
    <property type="component" value="Unassembled WGS sequence"/>
</dbReference>
<keyword evidence="15" id="KW-1185">Reference proteome</keyword>
<evidence type="ECO:0000259" key="1">
    <source>
        <dbReference type="Pfam" id="PF20586"/>
    </source>
</evidence>
<evidence type="ECO:0000313" key="2">
    <source>
        <dbReference type="EMBL" id="GFP20606.1"/>
    </source>
</evidence>
<evidence type="ECO:0000313" key="10">
    <source>
        <dbReference type="Proteomes" id="UP000568877"/>
    </source>
</evidence>
<comment type="caution">
    <text evidence="3">The sequence shown here is derived from an EMBL/GenBank/DDBJ whole genome shotgun (WGS) entry which is preliminary data.</text>
</comment>
<evidence type="ECO:0000313" key="11">
    <source>
        <dbReference type="Proteomes" id="UP000569018"/>
    </source>
</evidence>
<reference evidence="9 10" key="1">
    <citation type="journal article" date="2020" name="Front. Microbiol.">
        <title>Single-cell genomics of novel Actinobacteria with the Wood-Ljungdahl pathway discovered in a serpentinizing system.</title>
        <authorList>
            <person name="Merino N."/>
            <person name="Kawai M."/>
            <person name="Boyd E.S."/>
            <person name="Colman D.R."/>
            <person name="McGlynn S.E."/>
            <person name="Nealson K.H."/>
            <person name="Kurokawa K."/>
            <person name="Hongoh Y."/>
        </authorList>
    </citation>
    <scope>NUCLEOTIDE SEQUENCE [LARGE SCALE GENOMIC DNA]</scope>
    <source>
        <strain evidence="2 12">S03</strain>
        <strain evidence="3 13">S06</strain>
        <strain evidence="4 14">S09_30</strain>
        <strain evidence="5 15">S34</strain>
        <strain evidence="6 10">S42</strain>
        <strain evidence="7 9">S44</strain>
        <strain evidence="8 11">S47</strain>
    </source>
</reference>
<dbReference type="Proteomes" id="UP000588083">
    <property type="component" value="Unassembled WGS sequence"/>
</dbReference>
<dbReference type="Proteomes" id="UP000561271">
    <property type="component" value="Unassembled WGS sequence"/>
</dbReference>
<dbReference type="Proteomes" id="UP000569018">
    <property type="component" value="Unassembled WGS sequence"/>
</dbReference>
<dbReference type="Proteomes" id="UP000568877">
    <property type="component" value="Unassembled WGS sequence"/>
</dbReference>
<dbReference type="EMBL" id="BLRU01000547">
    <property type="protein sequence ID" value="GFP20606.1"/>
    <property type="molecule type" value="Genomic_DNA"/>
</dbReference>
<gene>
    <name evidence="2" type="ORF">HKBW3S03_02109</name>
    <name evidence="3" type="ORF">HKBW3S06_01168</name>
    <name evidence="4" type="ORF">HKBW3S09_00428</name>
    <name evidence="5" type="ORF">HKBW3S34_01655</name>
    <name evidence="6" type="ORF">HKBW3S42_01138</name>
    <name evidence="7" type="ORF">HKBW3S44_01511</name>
    <name evidence="8" type="ORF">HKBW3S47_00576</name>
</gene>
<evidence type="ECO:0000313" key="8">
    <source>
        <dbReference type="EMBL" id="GFP38876.1"/>
    </source>
</evidence>
<sequence>MTQDMDKNTRDASRRIGQIKARIAGMDLVCSGTLMERKKKCGRPNCRCASDPDAIHGPYYEWNRWKGGRLVHRVVSREQAGMLAGAIANQREIKDLLRQWERETEAIVLGDRKRKS</sequence>
<organism evidence="3 13">
    <name type="scientific">Candidatus Hakubella thermalkaliphila</name>
    <dbReference type="NCBI Taxonomy" id="2754717"/>
    <lineage>
        <taxon>Bacteria</taxon>
        <taxon>Bacillati</taxon>
        <taxon>Actinomycetota</taxon>
        <taxon>Actinomycetota incertae sedis</taxon>
        <taxon>Candidatus Hakubellales</taxon>
        <taxon>Candidatus Hakubellaceae</taxon>
        <taxon>Candidatus Hakubella</taxon>
    </lineage>
</organism>
<proteinExistence type="predicted"/>
<evidence type="ECO:0000313" key="12">
    <source>
        <dbReference type="Proteomes" id="UP000574717"/>
    </source>
</evidence>
<evidence type="ECO:0000313" key="14">
    <source>
        <dbReference type="Proteomes" id="UP000585609"/>
    </source>
</evidence>
<dbReference type="EMBL" id="BLSD01000019">
    <property type="protein sequence ID" value="GFP38876.1"/>
    <property type="molecule type" value="Genomic_DNA"/>
</dbReference>
<evidence type="ECO:0000313" key="15">
    <source>
        <dbReference type="Proteomes" id="UP000588083"/>
    </source>
</evidence>
<protein>
    <recommendedName>
        <fullName evidence="1">DUF6788 domain-containing protein</fullName>
    </recommendedName>
</protein>
<evidence type="ECO:0000313" key="6">
    <source>
        <dbReference type="EMBL" id="GFP32831.1"/>
    </source>
</evidence>